<dbReference type="EMBL" id="RXIR01000001">
    <property type="protein sequence ID" value="TVS30376.1"/>
    <property type="molecule type" value="Genomic_DNA"/>
</dbReference>
<reference evidence="2 3" key="1">
    <citation type="submission" date="2018-12" db="EMBL/GenBank/DDBJ databases">
        <title>Corynebacterium sanguinis sp. nov., a clinically-associated and environmental corynebacterium.</title>
        <authorList>
            <person name="Gonzales-Siles L."/>
            <person name="Jaen-Luchoro D."/>
            <person name="Cardew S."/>
            <person name="Inganas E."/>
            <person name="Ohlen M."/>
            <person name="Jensie-Markopolous S."/>
            <person name="Pinyeiro-Iglesias B."/>
            <person name="Molin K."/>
            <person name="Skovbjerg S."/>
            <person name="Svensson-Stadler L."/>
            <person name="Funke G."/>
            <person name="Moore E.R.B."/>
        </authorList>
    </citation>
    <scope>NUCLEOTIDE SEQUENCE [LARGE SCALE GENOMIC DNA]</scope>
    <source>
        <strain evidence="2 3">58734</strain>
    </source>
</reference>
<dbReference type="NCBIfam" id="TIGR03988">
    <property type="entry name" value="antisig_RsrA"/>
    <property type="match status" value="1"/>
</dbReference>
<dbReference type="RefSeq" id="WP_136652945.1">
    <property type="nucleotide sequence ID" value="NZ_JACEOR010000259.1"/>
</dbReference>
<keyword evidence="4" id="KW-1185">Reference proteome</keyword>
<organism evidence="2 3">
    <name type="scientific">Corynebacterium sanguinis</name>
    <dbReference type="NCBI Taxonomy" id="2594913"/>
    <lineage>
        <taxon>Bacteria</taxon>
        <taxon>Bacillati</taxon>
        <taxon>Actinomycetota</taxon>
        <taxon>Actinomycetes</taxon>
        <taxon>Mycobacteriales</taxon>
        <taxon>Corynebacteriaceae</taxon>
        <taxon>Corynebacterium</taxon>
    </lineage>
</organism>
<evidence type="ECO:0000313" key="3">
    <source>
        <dbReference type="Proteomes" id="UP000336646"/>
    </source>
</evidence>
<comment type="caution">
    <text evidence="2">The sequence shown here is derived from an EMBL/GenBank/DDBJ whole genome shotgun (WGS) entry which is preliminary data.</text>
</comment>
<name>A0A6C1U019_9CORY</name>
<dbReference type="EMBL" id="JACEOR010000259">
    <property type="protein sequence ID" value="MBA4505023.1"/>
    <property type="molecule type" value="Genomic_DNA"/>
</dbReference>
<dbReference type="OrthoDB" id="4410600at2"/>
<dbReference type="Proteomes" id="UP000336646">
    <property type="component" value="Unassembled WGS sequence"/>
</dbReference>
<evidence type="ECO:0000313" key="1">
    <source>
        <dbReference type="EMBL" id="MBA4505023.1"/>
    </source>
</evidence>
<accession>A0A6C1U019</accession>
<proteinExistence type="predicted"/>
<gene>
    <name evidence="2" type="primary">rsrA</name>
    <name evidence="2" type="ORF">EKI59_00915</name>
    <name evidence="1" type="ORF">H0H28_06725</name>
</gene>
<dbReference type="Proteomes" id="UP000580709">
    <property type="component" value="Unassembled WGS sequence"/>
</dbReference>
<dbReference type="AlphaFoldDB" id="A0A6C1U019"/>
<dbReference type="InterPro" id="IPR024020">
    <property type="entry name" value="Anit_sigma_mycothiol_RsrA"/>
</dbReference>
<evidence type="ECO:0000313" key="4">
    <source>
        <dbReference type="Proteomes" id="UP000580709"/>
    </source>
</evidence>
<reference evidence="1 4" key="2">
    <citation type="submission" date="2020-07" db="EMBL/GenBank/DDBJ databases">
        <authorList>
            <person name="Khare M."/>
        </authorList>
    </citation>
    <scope>NUCLEOTIDE SEQUENCE [LARGE SCALE GENOMIC DNA]</scope>
    <source>
        <strain evidence="1 4">P8776</strain>
    </source>
</reference>
<sequence length="88" mass="9929">MSTDCPKCENAHRMLCELLDSETSAERAAEIRDFIQSCPECFSRYENELAARTIVQKCCGASHAPDHLRQRIIASLTTVSITQIHYRG</sequence>
<evidence type="ECO:0000313" key="2">
    <source>
        <dbReference type="EMBL" id="TVS30376.1"/>
    </source>
</evidence>
<protein>
    <submittedName>
        <fullName evidence="2">Mycothiol system anti-sigma-R factor</fullName>
    </submittedName>
</protein>